<reference evidence="1 2" key="1">
    <citation type="submission" date="2016-01" db="EMBL/GenBank/DDBJ databases">
        <authorList>
            <person name="Oliw E.H."/>
        </authorList>
    </citation>
    <scope>NUCLEOTIDE SEQUENCE [LARGE SCALE GENOMIC DNA]</scope>
    <source>
        <strain evidence="1 2">MJR8628B</strain>
    </source>
</reference>
<accession>A0A133KK85</accession>
<gene>
    <name evidence="1" type="ORF">HMPREF3196_02132</name>
</gene>
<dbReference type="AlphaFoldDB" id="A0A133KK85"/>
<comment type="caution">
    <text evidence="1">The sequence shown here is derived from an EMBL/GenBank/DDBJ whole genome shotgun (WGS) entry which is preliminary data.</text>
</comment>
<organism evidence="1 2">
    <name type="scientific">Bifidobacterium bifidum</name>
    <dbReference type="NCBI Taxonomy" id="1681"/>
    <lineage>
        <taxon>Bacteria</taxon>
        <taxon>Bacillati</taxon>
        <taxon>Actinomycetota</taxon>
        <taxon>Actinomycetes</taxon>
        <taxon>Bifidobacteriales</taxon>
        <taxon>Bifidobacteriaceae</taxon>
        <taxon>Bifidobacterium</taxon>
    </lineage>
</organism>
<dbReference type="EMBL" id="LRPO01000060">
    <property type="protein sequence ID" value="KWZ79898.1"/>
    <property type="molecule type" value="Genomic_DNA"/>
</dbReference>
<evidence type="ECO:0000313" key="2">
    <source>
        <dbReference type="Proteomes" id="UP000070092"/>
    </source>
</evidence>
<sequence length="49" mass="5659">MLEIGEVPRSLFVMSAMPKDSMAIPARKHISRLMEYGMNHDSFRVFCPM</sequence>
<dbReference type="Proteomes" id="UP000070092">
    <property type="component" value="Unassembled WGS sequence"/>
</dbReference>
<proteinExistence type="predicted"/>
<evidence type="ECO:0000313" key="1">
    <source>
        <dbReference type="EMBL" id="KWZ79898.1"/>
    </source>
</evidence>
<name>A0A133KK85_BIFBI</name>
<protein>
    <submittedName>
        <fullName evidence="1">Uncharacterized protein</fullName>
    </submittedName>
</protein>